<dbReference type="Proteomes" id="UP000658202">
    <property type="component" value="Unassembled WGS sequence"/>
</dbReference>
<evidence type="ECO:0000313" key="4">
    <source>
        <dbReference type="Proteomes" id="UP000658202"/>
    </source>
</evidence>
<reference evidence="1" key="4">
    <citation type="submission" date="2024-05" db="EMBL/GenBank/DDBJ databases">
        <authorList>
            <person name="Sun Q."/>
            <person name="Sedlacek I."/>
        </authorList>
    </citation>
    <scope>NUCLEOTIDE SEQUENCE</scope>
    <source>
        <strain evidence="1">CCM 8490</strain>
    </source>
</reference>
<keyword evidence="4" id="KW-1185">Reference proteome</keyword>
<dbReference type="Proteomes" id="UP000285906">
    <property type="component" value="Unassembled WGS sequence"/>
</dbReference>
<dbReference type="EMBL" id="BMCW01000002">
    <property type="protein sequence ID" value="GGG53895.1"/>
    <property type="molecule type" value="Genomic_DNA"/>
</dbReference>
<dbReference type="RefSeq" id="WP_120212747.1">
    <property type="nucleotide sequence ID" value="NZ_BMCW01000002.1"/>
</dbReference>
<gene>
    <name evidence="2" type="ORF">BXY58_1066</name>
    <name evidence="1" type="ORF">GCM10007332_14450</name>
</gene>
<sequence>MDIEKAKYIINYFSHLLNREEQIAIKHTNSCIIRGDDFDKPQIRNIYLKHGWITEDQEILQLLLNGYDNFQIQVAKRILEQNPDKIFLNNCPECGKLARTPLAKQCRFCGHNWHK</sequence>
<dbReference type="OrthoDB" id="275225at2"/>
<reference evidence="2 3" key="2">
    <citation type="submission" date="2018-09" db="EMBL/GenBank/DDBJ databases">
        <title>Genomic Encyclopedia of Archaeal and Bacterial Type Strains, Phase II (KMG-II): from individual species to whole genera.</title>
        <authorList>
            <person name="Goeker M."/>
        </authorList>
    </citation>
    <scope>NUCLEOTIDE SEQUENCE [LARGE SCALE GENOMIC DNA]</scope>
    <source>
        <strain evidence="2 3">DSM 27620</strain>
    </source>
</reference>
<evidence type="ECO:0000313" key="1">
    <source>
        <dbReference type="EMBL" id="GGG53895.1"/>
    </source>
</evidence>
<reference evidence="4" key="3">
    <citation type="journal article" date="2019" name="Int. J. Syst. Evol. Microbiol.">
        <title>The Global Catalogue of Microorganisms (GCM) 10K type strain sequencing project: providing services to taxonomists for standard genome sequencing and annotation.</title>
        <authorList>
            <consortium name="The Broad Institute Genomics Platform"/>
            <consortium name="The Broad Institute Genome Sequencing Center for Infectious Disease"/>
            <person name="Wu L."/>
            <person name="Ma J."/>
        </authorList>
    </citation>
    <scope>NUCLEOTIDE SEQUENCE [LARGE SCALE GENOMIC DNA]</scope>
    <source>
        <strain evidence="4">CCM 8490</strain>
    </source>
</reference>
<accession>A0A420DBH8</accession>
<reference evidence="1" key="1">
    <citation type="journal article" date="2014" name="Int. J. Syst. Evol. Microbiol.">
        <title>Complete genome of a new Firmicutes species belonging to the dominant human colonic microbiota ('Ruminococcus bicirculans') reveals two chromosomes and a selective capacity to utilize plant glucans.</title>
        <authorList>
            <consortium name="NISC Comparative Sequencing Program"/>
            <person name="Wegmann U."/>
            <person name="Louis P."/>
            <person name="Goesmann A."/>
            <person name="Henrissat B."/>
            <person name="Duncan S.H."/>
            <person name="Flint H.J."/>
        </authorList>
    </citation>
    <scope>NUCLEOTIDE SEQUENCE</scope>
    <source>
        <strain evidence="1">CCM 8490</strain>
    </source>
</reference>
<comment type="caution">
    <text evidence="2">The sequence shown here is derived from an EMBL/GenBank/DDBJ whole genome shotgun (WGS) entry which is preliminary data.</text>
</comment>
<dbReference type="AlphaFoldDB" id="A0A420DBH8"/>
<protein>
    <submittedName>
        <fullName evidence="2">Uncharacterized protein</fullName>
    </submittedName>
</protein>
<organism evidence="2 3">
    <name type="scientific">Epilithonimonas arachidiradicis</name>
    <dbReference type="NCBI Taxonomy" id="1617282"/>
    <lineage>
        <taxon>Bacteria</taxon>
        <taxon>Pseudomonadati</taxon>
        <taxon>Bacteroidota</taxon>
        <taxon>Flavobacteriia</taxon>
        <taxon>Flavobacteriales</taxon>
        <taxon>Weeksellaceae</taxon>
        <taxon>Chryseobacterium group</taxon>
        <taxon>Epilithonimonas</taxon>
    </lineage>
</organism>
<name>A0A420DBH8_9FLAO</name>
<dbReference type="EMBL" id="RAQH01000002">
    <property type="protein sequence ID" value="RKE88933.1"/>
    <property type="molecule type" value="Genomic_DNA"/>
</dbReference>
<proteinExistence type="predicted"/>
<evidence type="ECO:0000313" key="3">
    <source>
        <dbReference type="Proteomes" id="UP000285906"/>
    </source>
</evidence>
<evidence type="ECO:0000313" key="2">
    <source>
        <dbReference type="EMBL" id="RKE88933.1"/>
    </source>
</evidence>